<gene>
    <name evidence="10" type="ORF">CO162_06085</name>
</gene>
<dbReference type="PANTHER" id="PTHR43394:SF1">
    <property type="entry name" value="ATP-BINDING CASSETTE SUB-FAMILY B MEMBER 10, MITOCHONDRIAL"/>
    <property type="match status" value="1"/>
</dbReference>
<dbReference type="GO" id="GO:0005886">
    <property type="term" value="C:plasma membrane"/>
    <property type="evidence" value="ECO:0007669"/>
    <property type="project" value="UniProtKB-SubCell"/>
</dbReference>
<protein>
    <submittedName>
        <fullName evidence="10">ABC transporter permease</fullName>
    </submittedName>
</protein>
<evidence type="ECO:0000256" key="6">
    <source>
        <dbReference type="ARBA" id="ARBA00023136"/>
    </source>
</evidence>
<evidence type="ECO:0000259" key="9">
    <source>
        <dbReference type="PROSITE" id="PS50929"/>
    </source>
</evidence>
<dbReference type="CDD" id="cd03249">
    <property type="entry name" value="ABC_MTABC3_MDL1_MDL2"/>
    <property type="match status" value="1"/>
</dbReference>
<evidence type="ECO:0000256" key="2">
    <source>
        <dbReference type="ARBA" id="ARBA00022692"/>
    </source>
</evidence>
<dbReference type="PROSITE" id="PS50929">
    <property type="entry name" value="ABC_TM1F"/>
    <property type="match status" value="1"/>
</dbReference>
<dbReference type="GO" id="GO:0016887">
    <property type="term" value="F:ATP hydrolysis activity"/>
    <property type="evidence" value="ECO:0007669"/>
    <property type="project" value="InterPro"/>
</dbReference>
<dbReference type="Proteomes" id="UP000229213">
    <property type="component" value="Unassembled WGS sequence"/>
</dbReference>
<dbReference type="InterPro" id="IPR036640">
    <property type="entry name" value="ABC1_TM_sf"/>
</dbReference>
<evidence type="ECO:0000313" key="10">
    <source>
        <dbReference type="EMBL" id="PJA61484.1"/>
    </source>
</evidence>
<organism evidence="10 11">
    <name type="scientific">bacterium (Candidatus Ratteibacteria) CG_4_9_14_3_um_filter_41_21</name>
    <dbReference type="NCBI Taxonomy" id="2014289"/>
    <lineage>
        <taxon>Bacteria</taxon>
        <taxon>Candidatus Ratteibacteria</taxon>
    </lineage>
</organism>
<dbReference type="InterPro" id="IPR003439">
    <property type="entry name" value="ABC_transporter-like_ATP-bd"/>
</dbReference>
<dbReference type="InterPro" id="IPR003593">
    <property type="entry name" value="AAA+_ATPase"/>
</dbReference>
<comment type="caution">
    <text evidence="10">The sequence shown here is derived from an EMBL/GenBank/DDBJ whole genome shotgun (WGS) entry which is preliminary data.</text>
</comment>
<comment type="subcellular location">
    <subcellularLocation>
        <location evidence="1">Cell membrane</location>
        <topology evidence="1">Multi-pass membrane protein</topology>
    </subcellularLocation>
</comment>
<feature type="transmembrane region" description="Helical" evidence="7">
    <location>
        <begin position="164"/>
        <end position="181"/>
    </location>
</feature>
<dbReference type="Pfam" id="PF00005">
    <property type="entry name" value="ABC_tran"/>
    <property type="match status" value="1"/>
</dbReference>
<dbReference type="PROSITE" id="PS00211">
    <property type="entry name" value="ABC_TRANSPORTER_1"/>
    <property type="match status" value="1"/>
</dbReference>
<dbReference type="AlphaFoldDB" id="A0A2M7YES0"/>
<keyword evidence="6 7" id="KW-0472">Membrane</keyword>
<keyword evidence="5 7" id="KW-1133">Transmembrane helix</keyword>
<dbReference type="InterPro" id="IPR017871">
    <property type="entry name" value="ABC_transporter-like_CS"/>
</dbReference>
<dbReference type="PANTHER" id="PTHR43394">
    <property type="entry name" value="ATP-DEPENDENT PERMEASE MDL1, MITOCHONDRIAL"/>
    <property type="match status" value="1"/>
</dbReference>
<evidence type="ECO:0000256" key="3">
    <source>
        <dbReference type="ARBA" id="ARBA00022741"/>
    </source>
</evidence>
<reference evidence="11" key="1">
    <citation type="submission" date="2017-09" db="EMBL/GenBank/DDBJ databases">
        <title>Depth-based differentiation of microbial function through sediment-hosted aquifers and enrichment of novel symbionts in the deep terrestrial subsurface.</title>
        <authorList>
            <person name="Probst A.J."/>
            <person name="Ladd B."/>
            <person name="Jarett J.K."/>
            <person name="Geller-Mcgrath D.E."/>
            <person name="Sieber C.M.K."/>
            <person name="Emerson J.B."/>
            <person name="Anantharaman K."/>
            <person name="Thomas B.C."/>
            <person name="Malmstrom R."/>
            <person name="Stieglmeier M."/>
            <person name="Klingl A."/>
            <person name="Woyke T."/>
            <person name="Ryan C.M."/>
            <person name="Banfield J.F."/>
        </authorList>
    </citation>
    <scope>NUCLEOTIDE SEQUENCE [LARGE SCALE GENOMIC DNA]</scope>
</reference>
<dbReference type="InterPro" id="IPR011527">
    <property type="entry name" value="ABC1_TM_dom"/>
</dbReference>
<dbReference type="Gene3D" id="3.40.50.300">
    <property type="entry name" value="P-loop containing nucleotide triphosphate hydrolases"/>
    <property type="match status" value="1"/>
</dbReference>
<dbReference type="InterPro" id="IPR039421">
    <property type="entry name" value="Type_1_exporter"/>
</dbReference>
<dbReference type="GO" id="GO:0015421">
    <property type="term" value="F:ABC-type oligopeptide transporter activity"/>
    <property type="evidence" value="ECO:0007669"/>
    <property type="project" value="TreeGrafter"/>
</dbReference>
<evidence type="ECO:0000256" key="1">
    <source>
        <dbReference type="ARBA" id="ARBA00004651"/>
    </source>
</evidence>
<keyword evidence="3" id="KW-0547">Nucleotide-binding</keyword>
<accession>A0A2M7YES0</accession>
<feature type="domain" description="ABC transmembrane type-1" evidence="9">
    <location>
        <begin position="19"/>
        <end position="328"/>
    </location>
</feature>
<evidence type="ECO:0000256" key="7">
    <source>
        <dbReference type="SAM" id="Phobius"/>
    </source>
</evidence>
<feature type="domain" description="ABC transporter" evidence="8">
    <location>
        <begin position="361"/>
        <end position="594"/>
    </location>
</feature>
<dbReference type="GO" id="GO:0005524">
    <property type="term" value="F:ATP binding"/>
    <property type="evidence" value="ECO:0007669"/>
    <property type="project" value="UniProtKB-KW"/>
</dbReference>
<feature type="transmembrane region" description="Helical" evidence="7">
    <location>
        <begin position="187"/>
        <end position="204"/>
    </location>
</feature>
<feature type="transmembrane region" description="Helical" evidence="7">
    <location>
        <begin position="293"/>
        <end position="313"/>
    </location>
</feature>
<dbReference type="PROSITE" id="PS50893">
    <property type="entry name" value="ABC_TRANSPORTER_2"/>
    <property type="match status" value="1"/>
</dbReference>
<feature type="transmembrane region" description="Helical" evidence="7">
    <location>
        <begin position="266"/>
        <end position="287"/>
    </location>
</feature>
<dbReference type="SMART" id="SM00382">
    <property type="entry name" value="AAA"/>
    <property type="match status" value="1"/>
</dbReference>
<proteinExistence type="predicted"/>
<evidence type="ECO:0000259" key="8">
    <source>
        <dbReference type="PROSITE" id="PS50893"/>
    </source>
</evidence>
<name>A0A2M7YES0_9BACT</name>
<dbReference type="InterPro" id="IPR027417">
    <property type="entry name" value="P-loop_NTPase"/>
</dbReference>
<feature type="transmembrane region" description="Helical" evidence="7">
    <location>
        <begin position="20"/>
        <end position="43"/>
    </location>
</feature>
<keyword evidence="4" id="KW-0067">ATP-binding</keyword>
<evidence type="ECO:0000256" key="5">
    <source>
        <dbReference type="ARBA" id="ARBA00022989"/>
    </source>
</evidence>
<feature type="transmembrane region" description="Helical" evidence="7">
    <location>
        <begin position="81"/>
        <end position="105"/>
    </location>
</feature>
<sequence>MKEYLKLRSWIRLRFSYFFWGLFFMLLSALFNSVSLTAVVPLIDRVFSKKEIVLQKNLPPFLMAKGERFTALLNSFPPLVILKWLLLIIILLLLLKGFSTFYQVYFMRHFGQRAITDLRNRLYGHLQILSLDFFYQGRLGELMARITYDVGLLETAISEAISNLIFKFLTVLLYLFILFFISWKLAFFSLFVLPMLSFPILRIGRHLRKIALLLQKKMADLTTILQEKIGSIQIVKAFTAEEREKAIFSQENEKFFRLMLKQIKRISLLSPITEFLGAGGGAFLIYFGGKEVLSGRLSTGVFLLFLVALFSIISPIKGIATANAQIQAGASALPRIFEILEEKNEVVEKAMAKELPGLKEIEFSRLSFGYQKKEILKDINLKLKAGEAIGIVGSSGVGKTTLINLLLRFYDPTDGAILINGEDIKNFKLKSLREKIGLVTQEPILFNDTIRNNIAYGKPEAIEEEIKKAAKIANIHTFIETLEKGYETIIGERGARLSGGEKQRIAIARAILKNPPILVLDEATSNLDSESEKLVQEALSRIMKERTSLVIAHRLSTIRNVDLIIVLKDGRIEEQGTHQELINKKGLYYHFYQLQGEETG</sequence>
<dbReference type="Pfam" id="PF00664">
    <property type="entry name" value="ABC_membrane"/>
    <property type="match status" value="1"/>
</dbReference>
<dbReference type="Gene3D" id="1.20.1560.10">
    <property type="entry name" value="ABC transporter type 1, transmembrane domain"/>
    <property type="match status" value="1"/>
</dbReference>
<dbReference type="FunFam" id="3.40.50.300:FF:000218">
    <property type="entry name" value="Multidrug ABC transporter ATP-binding protein"/>
    <property type="match status" value="1"/>
</dbReference>
<evidence type="ECO:0000313" key="11">
    <source>
        <dbReference type="Proteomes" id="UP000229213"/>
    </source>
</evidence>
<keyword evidence="2 7" id="KW-0812">Transmembrane</keyword>
<evidence type="ECO:0000256" key="4">
    <source>
        <dbReference type="ARBA" id="ARBA00022840"/>
    </source>
</evidence>
<dbReference type="SUPFAM" id="SSF90123">
    <property type="entry name" value="ABC transporter transmembrane region"/>
    <property type="match status" value="1"/>
</dbReference>
<dbReference type="CDD" id="cd18552">
    <property type="entry name" value="ABC_6TM_MsbA_like"/>
    <property type="match status" value="1"/>
</dbReference>
<dbReference type="SUPFAM" id="SSF52540">
    <property type="entry name" value="P-loop containing nucleoside triphosphate hydrolases"/>
    <property type="match status" value="1"/>
</dbReference>
<dbReference type="EMBL" id="PFWI01000217">
    <property type="protein sequence ID" value="PJA61484.1"/>
    <property type="molecule type" value="Genomic_DNA"/>
</dbReference>